<dbReference type="InterPro" id="IPR023765">
    <property type="entry name" value="SBP_5_CS"/>
</dbReference>
<evidence type="ECO:0000313" key="7">
    <source>
        <dbReference type="Proteomes" id="UP000287233"/>
    </source>
</evidence>
<dbReference type="InterPro" id="IPR039424">
    <property type="entry name" value="SBP_5"/>
</dbReference>
<evidence type="ECO:0000256" key="3">
    <source>
        <dbReference type="ARBA" id="ARBA00022729"/>
    </source>
</evidence>
<dbReference type="Gene3D" id="3.40.190.10">
    <property type="entry name" value="Periplasmic binding protein-like II"/>
    <property type="match status" value="1"/>
</dbReference>
<dbReference type="Gene3D" id="3.10.105.10">
    <property type="entry name" value="Dipeptide-binding Protein, Domain 3"/>
    <property type="match status" value="1"/>
</dbReference>
<proteinExistence type="inferred from homology"/>
<dbReference type="Gene3D" id="3.90.76.10">
    <property type="entry name" value="Dipeptide-binding Protein, Domain 1"/>
    <property type="match status" value="1"/>
</dbReference>
<dbReference type="GO" id="GO:0042597">
    <property type="term" value="C:periplasmic space"/>
    <property type="evidence" value="ECO:0007669"/>
    <property type="project" value="UniProtKB-ARBA"/>
</dbReference>
<dbReference type="PANTHER" id="PTHR30290">
    <property type="entry name" value="PERIPLASMIC BINDING COMPONENT OF ABC TRANSPORTER"/>
    <property type="match status" value="1"/>
</dbReference>
<evidence type="ECO:0000256" key="1">
    <source>
        <dbReference type="ARBA" id="ARBA00005695"/>
    </source>
</evidence>
<dbReference type="CDD" id="cd08499">
    <property type="entry name" value="PBP2_Ylib_like"/>
    <property type="match status" value="1"/>
</dbReference>
<gene>
    <name evidence="6" type="ORF">BIP78_0252</name>
</gene>
<dbReference type="PANTHER" id="PTHR30290:SF9">
    <property type="entry name" value="OLIGOPEPTIDE-BINDING PROTEIN APPA"/>
    <property type="match status" value="1"/>
</dbReference>
<dbReference type="GO" id="GO:0043190">
    <property type="term" value="C:ATP-binding cassette (ABC) transporter complex"/>
    <property type="evidence" value="ECO:0007669"/>
    <property type="project" value="InterPro"/>
</dbReference>
<dbReference type="PROSITE" id="PS01040">
    <property type="entry name" value="SBP_BACTERIAL_5"/>
    <property type="match status" value="1"/>
</dbReference>
<dbReference type="GO" id="GO:1904680">
    <property type="term" value="F:peptide transmembrane transporter activity"/>
    <property type="evidence" value="ECO:0007669"/>
    <property type="project" value="TreeGrafter"/>
</dbReference>
<accession>A0A410FSW3</accession>
<evidence type="ECO:0000259" key="5">
    <source>
        <dbReference type="Pfam" id="PF00496"/>
    </source>
</evidence>
<dbReference type="EMBL" id="CP034928">
    <property type="protein sequence ID" value="QAA76020.1"/>
    <property type="molecule type" value="Genomic_DNA"/>
</dbReference>
<dbReference type="InterPro" id="IPR000914">
    <property type="entry name" value="SBP_5_dom"/>
</dbReference>
<dbReference type="PIRSF" id="PIRSF002741">
    <property type="entry name" value="MppA"/>
    <property type="match status" value="1"/>
</dbReference>
<dbReference type="Proteomes" id="UP000287233">
    <property type="component" value="Chromosome"/>
</dbReference>
<feature type="domain" description="Solute-binding protein family 5" evidence="5">
    <location>
        <begin position="69"/>
        <end position="418"/>
    </location>
</feature>
<dbReference type="GO" id="GO:0015833">
    <property type="term" value="P:peptide transport"/>
    <property type="evidence" value="ECO:0007669"/>
    <property type="project" value="TreeGrafter"/>
</dbReference>
<dbReference type="InterPro" id="IPR030678">
    <property type="entry name" value="Peptide/Ni-bd"/>
</dbReference>
<dbReference type="AlphaFoldDB" id="A0A410FSW3"/>
<evidence type="ECO:0000313" key="6">
    <source>
        <dbReference type="EMBL" id="QAA76020.1"/>
    </source>
</evidence>
<evidence type="ECO:0000256" key="2">
    <source>
        <dbReference type="ARBA" id="ARBA00022448"/>
    </source>
</evidence>
<reference evidence="7" key="1">
    <citation type="submission" date="2018-12" db="EMBL/GenBank/DDBJ databases">
        <title>Complete genome sequence of an uncultured bacterium of the candidate phylum Bipolaricaulota.</title>
        <authorList>
            <person name="Kadnikov V.V."/>
            <person name="Mardanov A.V."/>
            <person name="Beletsky A.V."/>
            <person name="Frank Y.A."/>
            <person name="Karnachuk O.V."/>
            <person name="Ravin N.V."/>
        </authorList>
    </citation>
    <scope>NUCLEOTIDE SEQUENCE [LARGE SCALE GENOMIC DNA]</scope>
</reference>
<dbReference type="KEGG" id="bih:BIP78_0252"/>
<keyword evidence="2" id="KW-0813">Transport</keyword>
<protein>
    <submittedName>
        <fullName evidence="6">Oligopeptide ABC transporter, periplasmic oligopeptide-binding protein OppA</fullName>
    </submittedName>
</protein>
<comment type="similarity">
    <text evidence="1">Belongs to the bacterial solute-binding protein 5 family.</text>
</comment>
<dbReference type="SUPFAM" id="SSF53850">
    <property type="entry name" value="Periplasmic binding protein-like II"/>
    <property type="match status" value="1"/>
</dbReference>
<feature type="signal peptide" evidence="4">
    <location>
        <begin position="1"/>
        <end position="18"/>
    </location>
</feature>
<organism evidence="6 7">
    <name type="scientific">Bipolaricaulis sibiricus</name>
    <dbReference type="NCBI Taxonomy" id="2501609"/>
    <lineage>
        <taxon>Bacteria</taxon>
        <taxon>Candidatus Bipolaricaulota</taxon>
        <taxon>Candidatus Bipolaricaulia</taxon>
        <taxon>Candidatus Bipolaricaulales</taxon>
        <taxon>Candidatus Bipolaricaulaceae</taxon>
        <taxon>Candidatus Bipolaricaulis</taxon>
    </lineage>
</organism>
<feature type="chain" id="PRO_5019494979" evidence="4">
    <location>
        <begin position="19"/>
        <end position="502"/>
    </location>
</feature>
<dbReference type="Pfam" id="PF00496">
    <property type="entry name" value="SBP_bac_5"/>
    <property type="match status" value="1"/>
</dbReference>
<sequence>MRKIVGLCMALLTLGALAGATPRYGGTLTIAMEYDPATLDPLAMTDTPASNVFMHVAEALFRLGPGGELEYILAKSFESSDDGLVWTFYLREGVKFHDGTPFNAEAAKWNLLRFRDKAIFGPTLGMNYIADIEVIDDHTMRMHLSAPFAPLLVGLAHSFTGVVSPAAVAAGVDHPVGTGPFMFVRWIPGTELVLARNPNYWGEGPYLDRLVFLPIPEGGTRVMKLLTGEVDVTTVVPPDDVPIVNADPKTEVVIIPSLTIQYVGMNCQRGPLANPLVRQALNYAVDKQEIVDFVFGGFASVAAAPFSPGVFGYHAPGPYVYDVEKAKDLLAKAGYPNGFKTTLRYNPGWRTLGAEVIQAQLKVVGIDVELISMEWGSYLDFTLRPVDRSETDLYMLGWSTVTGDADYTLYSLFHGTQWAPAGSNRSFYKNETVDDLLTAARTTPVPELREQYYAQAIELIWNEAPWLFLLNPDHRYGVRTNVRGLVFHPNFTVQAHRAWLDN</sequence>
<keyword evidence="3 4" id="KW-0732">Signal</keyword>
<name>A0A410FSW3_BIPS1</name>
<evidence type="ECO:0000256" key="4">
    <source>
        <dbReference type="SAM" id="SignalP"/>
    </source>
</evidence>